<dbReference type="SMART" id="SM00595">
    <property type="entry name" value="MADF"/>
    <property type="match status" value="1"/>
</dbReference>
<accession>A0A1S3DEA2</accession>
<evidence type="ECO:0000313" key="7">
    <source>
        <dbReference type="RefSeq" id="XP_026684990.1"/>
    </source>
</evidence>
<evidence type="ECO:0000259" key="2">
    <source>
        <dbReference type="PROSITE" id="PS51029"/>
    </source>
</evidence>
<dbReference type="PANTHER" id="PTHR21505">
    <property type="entry name" value="MADF DOMAIN-CONTAINING PROTEIN-RELATED"/>
    <property type="match status" value="1"/>
</dbReference>
<evidence type="ECO:0000313" key="3">
    <source>
        <dbReference type="Proteomes" id="UP000079169"/>
    </source>
</evidence>
<dbReference type="AlphaFoldDB" id="A0A1S3DEA2"/>
<proteinExistence type="predicted"/>
<dbReference type="RefSeq" id="XP_008480126.1">
    <property type="nucleotide sequence ID" value="XM_008481904.3"/>
</dbReference>
<evidence type="ECO:0000256" key="1">
    <source>
        <dbReference type="SAM" id="MobiDB-lite"/>
    </source>
</evidence>
<dbReference type="OMA" id="REQMRIW"/>
<dbReference type="PROSITE" id="PS51029">
    <property type="entry name" value="MADF"/>
    <property type="match status" value="1"/>
</dbReference>
<dbReference type="KEGG" id="dci:103516915"/>
<gene>
    <name evidence="4 5 6 7" type="primary">LOC103516915</name>
</gene>
<organism evidence="4">
    <name type="scientific">Diaphorina citri</name>
    <name type="common">Asian citrus psyllid</name>
    <dbReference type="NCBI Taxonomy" id="121845"/>
    <lineage>
        <taxon>Eukaryota</taxon>
        <taxon>Metazoa</taxon>
        <taxon>Ecdysozoa</taxon>
        <taxon>Arthropoda</taxon>
        <taxon>Hexapoda</taxon>
        <taxon>Insecta</taxon>
        <taxon>Pterygota</taxon>
        <taxon>Neoptera</taxon>
        <taxon>Paraneoptera</taxon>
        <taxon>Hemiptera</taxon>
        <taxon>Sternorrhyncha</taxon>
        <taxon>Psylloidea</taxon>
        <taxon>Psyllidae</taxon>
        <taxon>Diaphorininae</taxon>
        <taxon>Diaphorina</taxon>
    </lineage>
</organism>
<feature type="domain" description="MADF" evidence="2">
    <location>
        <begin position="23"/>
        <end position="121"/>
    </location>
</feature>
<evidence type="ECO:0000313" key="4">
    <source>
        <dbReference type="RefSeq" id="XP_008480126.1"/>
    </source>
</evidence>
<dbReference type="Proteomes" id="UP000079169">
    <property type="component" value="Unplaced"/>
</dbReference>
<name>A0A1S3DEA2_DIACI</name>
<dbReference type="Pfam" id="PF10545">
    <property type="entry name" value="MADF_DNA_bdg"/>
    <property type="match status" value="1"/>
</dbReference>
<protein>
    <submittedName>
        <fullName evidence="4 5">Uncharacterized protein LOC103516915</fullName>
    </submittedName>
</protein>
<dbReference type="PaxDb" id="121845-A0A1S3DEA2"/>
<dbReference type="RefSeq" id="XP_026684988.1">
    <property type="nucleotide sequence ID" value="XM_026829187.1"/>
</dbReference>
<reference evidence="4" key="1">
    <citation type="submission" date="2023-09" db="UniProtKB">
        <authorList>
            <consortium name="RefSeq"/>
        </authorList>
    </citation>
    <scope>IDENTIFICATION</scope>
</reference>
<evidence type="ECO:0000313" key="5">
    <source>
        <dbReference type="RefSeq" id="XP_026684988.1"/>
    </source>
</evidence>
<dbReference type="PANTHER" id="PTHR21505:SF8">
    <property type="entry name" value="DPT-YFP REPRESSOR BY OVEREXPRESSION, ISOFORM D-RELATED"/>
    <property type="match status" value="1"/>
</dbReference>
<sequence length="298" mass="34202">MTTTDRTLGMIDARHLSKKFLTEFIELYKSLPCLWKIKSKDYVDRNKKNAAYDLMVEKLREVDPEATRDVVTKKINSLRSSYRKERKKVLDSLSDPNTVDVHVPSLWYYELLTSFLADQDNYSLPGSHMDDLFSENAETHTEVVLTEQYTSPPPPLPTPPPIKRKRIDPIEKATSHPMTYPPSTTAFQSPEIREAEFHAQAQVWAIELSKMPPSQQLHAKKAINDILYEGQLGNLYRNSVRIEPPPVYASHHQHTEPSQTNEPRQNQVSFATTYQKPDVTNNGNATDVMKIESDIDDY</sequence>
<keyword evidence="3" id="KW-1185">Reference proteome</keyword>
<dbReference type="RefSeq" id="XP_026684990.1">
    <property type="nucleotide sequence ID" value="XM_026829189.1"/>
</dbReference>
<feature type="region of interest" description="Disordered" evidence="1">
    <location>
        <begin position="247"/>
        <end position="266"/>
    </location>
</feature>
<dbReference type="GeneID" id="103516915"/>
<feature type="compositionally biased region" description="Polar residues" evidence="1">
    <location>
        <begin position="256"/>
        <end position="266"/>
    </location>
</feature>
<dbReference type="InterPro" id="IPR006578">
    <property type="entry name" value="MADF-dom"/>
</dbReference>
<dbReference type="RefSeq" id="XP_026684989.1">
    <property type="nucleotide sequence ID" value="XM_026829188.1"/>
</dbReference>
<evidence type="ECO:0000313" key="6">
    <source>
        <dbReference type="RefSeq" id="XP_026684989.1"/>
    </source>
</evidence>